<proteinExistence type="inferred from homology"/>
<dbReference type="Pfam" id="PF03976">
    <property type="entry name" value="PPK2"/>
    <property type="match status" value="1"/>
</dbReference>
<sequence length="277" mass="32599">MRSDFSTAPSFLSSAASIRPKIALNVHRSIKKIKRENHMNLNEIATVPPEGKNKEDVLRKTEELTAELSLLQEKLFAEKKHSVLVILQGVDTSGKDGTVKHVFGGINPQGCSVKSWTKPNSEEVQYDFLWRIHKYVPAKGMIQIHNRSHYEDVLMPKIFGELSDQRLKERLESIREFERHLSRENQTLILKFFLHISKEEQKERIAERLSDPDKKWKFDPSDLTTQDRWKEYQEAYEMILDDKRQEGEWNVVPSDKKWYRNYKVAKILCEELGKRFE</sequence>
<dbReference type="InterPro" id="IPR022488">
    <property type="entry name" value="PPK2-related"/>
</dbReference>
<dbReference type="InterPro" id="IPR027417">
    <property type="entry name" value="P-loop_NTPase"/>
</dbReference>
<evidence type="ECO:0000256" key="3">
    <source>
        <dbReference type="ARBA" id="ARBA00022777"/>
    </source>
</evidence>
<dbReference type="PANTHER" id="PTHR34383:SF3">
    <property type="entry name" value="POLYPHOSPHATE:AMP PHOSPHOTRANSFERASE"/>
    <property type="match status" value="1"/>
</dbReference>
<organism evidence="5">
    <name type="scientific">Leptospira ellisii</name>
    <dbReference type="NCBI Taxonomy" id="2023197"/>
    <lineage>
        <taxon>Bacteria</taxon>
        <taxon>Pseudomonadati</taxon>
        <taxon>Spirochaetota</taxon>
        <taxon>Spirochaetia</taxon>
        <taxon>Leptospirales</taxon>
        <taxon>Leptospiraceae</taxon>
        <taxon>Leptospira</taxon>
    </lineage>
</organism>
<gene>
    <name evidence="5" type="ORF">CH379_08020</name>
</gene>
<dbReference type="OrthoDB" id="9775224at2"/>
<protein>
    <submittedName>
        <fullName evidence="5">Polyphosphate kinase</fullName>
    </submittedName>
</protein>
<evidence type="ECO:0000313" key="5">
    <source>
        <dbReference type="EMBL" id="PJZ93406.1"/>
    </source>
</evidence>
<dbReference type="GO" id="GO:0008976">
    <property type="term" value="F:polyphosphate kinase activity"/>
    <property type="evidence" value="ECO:0007669"/>
    <property type="project" value="InterPro"/>
</dbReference>
<dbReference type="EMBL" id="NPEF01000064">
    <property type="protein sequence ID" value="PJZ93406.1"/>
    <property type="molecule type" value="Genomic_DNA"/>
</dbReference>
<comment type="caution">
    <text evidence="5">The sequence shown here is derived from an EMBL/GenBank/DDBJ whole genome shotgun (WGS) entry which is preliminary data.</text>
</comment>
<comment type="similarity">
    <text evidence="1">Belongs to the polyphosphate kinase 2 (PPK2) family. Class I subfamily.</text>
</comment>
<dbReference type="NCBIfam" id="TIGR03709">
    <property type="entry name" value="PPK2_rel_1"/>
    <property type="match status" value="1"/>
</dbReference>
<dbReference type="InterPro" id="IPR016898">
    <property type="entry name" value="Polyphosphate_phosphotransfera"/>
</dbReference>
<dbReference type="GO" id="GO:0006797">
    <property type="term" value="P:polyphosphate metabolic process"/>
    <property type="evidence" value="ECO:0007669"/>
    <property type="project" value="InterPro"/>
</dbReference>
<keyword evidence="2" id="KW-0808">Transferase</keyword>
<dbReference type="Gene3D" id="3.40.50.300">
    <property type="entry name" value="P-loop containing nucleotide triphosphate hydrolases"/>
    <property type="match status" value="1"/>
</dbReference>
<dbReference type="SUPFAM" id="SSF52540">
    <property type="entry name" value="P-loop containing nucleoside triphosphate hydrolases"/>
    <property type="match status" value="1"/>
</dbReference>
<accession>A0A2N0BQG4</accession>
<keyword evidence="3 5" id="KW-0418">Kinase</keyword>
<dbReference type="AlphaFoldDB" id="A0A2N0BA75"/>
<dbReference type="PIRSF" id="PIRSF028756">
    <property type="entry name" value="PPK2_prd"/>
    <property type="match status" value="1"/>
</dbReference>
<accession>A0A2N0BA75</accession>
<reference evidence="5" key="1">
    <citation type="submission" date="2017-07" db="EMBL/GenBank/DDBJ databases">
        <title>Leptospira spp. isolated from tropical soils.</title>
        <authorList>
            <person name="Thibeaux R."/>
            <person name="Iraola G."/>
            <person name="Ferres I."/>
            <person name="Bierque E."/>
            <person name="Girault D."/>
            <person name="Soupe-Gilbert M.-E."/>
            <person name="Picardeau M."/>
            <person name="Goarant C."/>
        </authorList>
    </citation>
    <scope>NUCLEOTIDE SEQUENCE [LARGE SCALE GENOMIC DNA]</scope>
    <source>
        <strain evidence="5">ATI7-C-A5</strain>
    </source>
</reference>
<dbReference type="InterPro" id="IPR022300">
    <property type="entry name" value="PPK2-rel_1"/>
</dbReference>
<evidence type="ECO:0000256" key="1">
    <source>
        <dbReference type="ARBA" id="ARBA00009924"/>
    </source>
</evidence>
<name>A0A2N0BA75_9LEPT</name>
<feature type="domain" description="Polyphosphate kinase-2-related" evidence="4">
    <location>
        <begin position="53"/>
        <end position="272"/>
    </location>
</feature>
<evidence type="ECO:0000259" key="4">
    <source>
        <dbReference type="Pfam" id="PF03976"/>
    </source>
</evidence>
<dbReference type="PANTHER" id="PTHR34383">
    <property type="entry name" value="POLYPHOSPHATE:AMP PHOSPHOTRANSFERASE-RELATED"/>
    <property type="match status" value="1"/>
</dbReference>
<evidence type="ECO:0000256" key="2">
    <source>
        <dbReference type="ARBA" id="ARBA00022679"/>
    </source>
</evidence>